<feature type="signal peptide" evidence="5">
    <location>
        <begin position="1"/>
        <end position="24"/>
    </location>
</feature>
<evidence type="ECO:0000256" key="3">
    <source>
        <dbReference type="ARBA" id="ARBA00022729"/>
    </source>
</evidence>
<reference evidence="7" key="1">
    <citation type="submission" date="2023-02" db="EMBL/GenBank/DDBJ databases">
        <title>Tahibacter soli sp. nov. isolated from soil.</title>
        <authorList>
            <person name="Baek J.H."/>
            <person name="Lee J.K."/>
            <person name="Choi D.G."/>
            <person name="Jeon C.O."/>
        </authorList>
    </citation>
    <scope>NUCLEOTIDE SEQUENCE</scope>
    <source>
        <strain evidence="7">BL</strain>
    </source>
</reference>
<comment type="caution">
    <text evidence="7">The sequence shown here is derived from an EMBL/GenBank/DDBJ whole genome shotgun (WGS) entry which is preliminary data.</text>
</comment>
<dbReference type="EMBL" id="JAOVZO020000003">
    <property type="protein sequence ID" value="MDC8011561.1"/>
    <property type="molecule type" value="Genomic_DNA"/>
</dbReference>
<dbReference type="InterPro" id="IPR022385">
    <property type="entry name" value="Rhs_assc_core"/>
</dbReference>
<dbReference type="RefSeq" id="WP_263542777.1">
    <property type="nucleotide sequence ID" value="NZ_JAOVZO020000003.1"/>
</dbReference>
<dbReference type="Proteomes" id="UP001139971">
    <property type="component" value="Unassembled WGS sequence"/>
</dbReference>
<feature type="chain" id="PRO_5040830494" evidence="5">
    <location>
        <begin position="25"/>
        <end position="2929"/>
    </location>
</feature>
<dbReference type="InterPro" id="IPR028994">
    <property type="entry name" value="Integrin_alpha_N"/>
</dbReference>
<evidence type="ECO:0000256" key="5">
    <source>
        <dbReference type="SAM" id="SignalP"/>
    </source>
</evidence>
<keyword evidence="3 5" id="KW-0732">Signal</keyword>
<sequence>MKFWKSFLLTAAPLAALGFGRAEATSLLTPPPASVCTSPTVPTEPGDIHAFPGRWWNPNRKGIGWDFFYGDGQQSMYLTLFTFDKDGRPVWFTGASTEPQFNSVTGESIWQSRLFRVKWNGPTYENRISTEVGLVSITFPRQTTTRAAVRWQFTDAGNPWADTVAHDECLFDYYRDGNGQVEGSLSQAYSSNWFYDAPNTHPYVGWGVDLLIALDSQQQYQETATVAIYDENRDPVWLQSSDNYGTSSPTSDTLNDLPNSRGILRYFRHKRLNGWPMLSDCASDSCLDIIALPGNTSTKENRFLRNITGVRSGQMSVRALAEANVTGSATAEVRWPLPTLPTQPWPDPTPVSHFDVDHVVVDKSVCRVPTGQTTCRFTVSWTSHDQGAIVKRIDLRNPGNIQTIGIGGSGIYKDDVAVGDRVQYRILYWTPADGYLQRTTPEVRTLLDTDIADANVEPVDCVSGPSCDLGEHDPTVGAVAGEASTEGGAATYTIPIALPPGRNGMQPAVALSYSSRAGNGIAGMGWSLSASSAIHRCPRTLDQDGRAVAVRLDGSDALCLDGQRLVVLESLHGNPKLDQFAGYGMANAIYRTEIDNFARVTQLGGSLAGQDACFRVEHKDGRIAYYGGVPSGNGCSANDRNSRVSPSGVNTTLNWQVEKVEDRVGNNQFFFYANHGNGEVLLSEIKYTGKGDNAGNRRVIFATELRPVASDRSSSYIAGGLTMQTQRLIRIETWIGTGERVMTYKLDYAEPLTGQQVGTYSARSQLQKITQCGYDGGVEKCMAPTMVDWNDAPPDNVLRSLTVADLPEPTAMPNGAQVDRRVQPLGDLDGDGVREIVVHQWEKINPSAPESPQNLRRAVWLVKQSADRDTPQKLDITALSADIAYVSPDYVADIDGDGKADILGAQNNQLYLYRWKGARGAAFGSLLGTFEGIPLNVPTGDQVVSLEDRDGDGLADLLLRRKQGSDCNGAYVAPSSQLDPQMLCFYRNTTSRSGTSVQVGFAQGAEVSNWTIPTAQSGPSAPGDFNGDGIRDILITYRTSTGDRVERMLLSKAAGEPVLPGCTPLTVDRFQNCSPGSLNLYPNGAYALPESARYWLDVNGDGLTDLLFATVTGRGCSDGSNFDIVLPEPVLPVEADRGTWCIKLSTGRGFGNAIIVDGNADALLMQVNRGSPSAGSQPRMRYAGRLPTMDIDSDGRPNLLYPVALAARHCQYTTVTHVSREDTPACPYIGWQGGNGEGDSGPRVCTNQVWMCSDDPRKAINGSSAFSLPALSEFPVYKPAPPTEVAVDNLYTPIVHKASYSELDKSAYVMAAIRFEQTGPASFTATSVPLDNTSGPGASAAAHRVVMKLAGDSEVDVSDDMYGDGLVDSIFQIGCYTGGFRPDACQYVGGASGPSNIALSPGQNGGLTTVSVTDLENGMRTWINENVGIAENAGGPPLLPDLVSSIQNGLGDNAVWSYFPMSSKAFRTGSNTMPLYELPANESAYTDTRHFYFRSSMPVVGSMGRRSTLGGFGMFGFRSWTYSYREAIYNSRGRGFQGFRTILQEHLTLSGAENRRLRIATTYHQKFPLTGKVERVETGVPSGTNAINPVKVESYSWGCAVATSAACDTASAAQPTNYPFLVEQLTTTYDLVNAEGGGTPRQIASTQVRNYNGVKTQPGWDQYGNSLFQETQSADEYVTATTRAVNTYTSPGSSWWVDKLSTTQRTVLPVTYAAQHTLPASAATPEQTLATTYEWNDDRTPKKVELQAQKTGLELDEQHTITRYAYPSATVNYGLPTLVTTEIRRADERPLPAGQTRQVETLFDGTDGYFASEIKYPNDTGGYLKLGMRTTTRARDGQPSIVEDLSAGTKIVTTYDAFGRAVAVDTLNLAGQRIKQPVRAAWQKCANGVCPGVGAGALNRSGLNADRFAAYRVVTVENGSPTQVVMYDLLGREIKRAARSLDANLTFVASTIDYDVMGATTNQSAPFKLTSAQAAAAYETVMTYDRLGRVKTKTSPGSELDAANGNVVTDYTYDGNRTTVRVRTANDPSCSLASANPLCMVMSRDNSVLGLVRTTDTLNGVTTYWYDAAKRPIAIRDAKANASNPPGSATLAQYNELGHRKVLDDPNMGRWTFSYNPFGELRKQTDARLLDTIVNLRDPLGRVVFQTSTNPDRYDAGRYETVVDAWAYDPVNGLLNDVSRSVDGTLKWQEAYEYDTVARPTQTKTSIKLEQPGLHDLVTKFFYDANYGREKGIEYPSGLRVQTIYAKNGDVQDVLDADTGIRLWAIESKDAWGNVAVQRYGNGIVGQYAAAASTGQSLQREWLIPGQAAKDAIAYGYDSFGNLKSQTRTTPGELNPIATETYAYDRLQRLTRATPSTGSAVTYGYDAIGNFTFKSDFSTTSPTAYQYPATRTGGCGTNVATSIARSNNSTATYTCDANGNIATSTNGGNYLQPRKIVYDATNRPIGIVAATSYTEFYYTPSGDRYDTISKGAGMSGWRVLRGPRGYEEEYLLADSTQRTQRHELGEAVVTYGPGTTRRTNYRASDRLGSALAIMNDDVANLFEQTQWGLPSKALLSFDAFGMPKDRDFKSRASATTNLGATRQGFTGHEHITAPNGTPGPEVIHMNGRAYDFRLGRFLSVDPFIQFPENSQSLNPYAYISNNPLSGTDPTGFFSCDKDDKCTGTVGEIETINVYKDGTVTATNSAGDTIELGKIADKNVQSAVTAFAGSIGQVVDGFKSVQGYTPQICQAPDQIADMASRGGTVFAQIATSEIVQKPRGNAERGAVLTLADAVSAGTVVWMTEKFFGFDPAQNQADLDAYNSQVGYLSYLSYLNPRQIVTRVKSGISSVKEMIRIRHYTSNSGIKGIAESGVIKASDQNKVFADLAKGKPLSPRDAEEKFGIKRGKGQNYVETDVPADKIDRVYNPKTKVWELTVKGDVILENPTFEKR</sequence>
<comment type="subcellular location">
    <subcellularLocation>
        <location evidence="1">Secreted</location>
    </subcellularLocation>
</comment>
<dbReference type="GO" id="GO:0005576">
    <property type="term" value="C:extracellular region"/>
    <property type="evidence" value="ECO:0007669"/>
    <property type="project" value="UniProtKB-SubCell"/>
</dbReference>
<protein>
    <submittedName>
        <fullName evidence="7">HYD1 signature containing ADP-ribosyltransferase family protein</fullName>
    </submittedName>
</protein>
<evidence type="ECO:0000259" key="6">
    <source>
        <dbReference type="Pfam" id="PF15633"/>
    </source>
</evidence>
<evidence type="ECO:0000256" key="2">
    <source>
        <dbReference type="ARBA" id="ARBA00022525"/>
    </source>
</evidence>
<organism evidence="7 8">
    <name type="scientific">Tahibacter soli</name>
    <dbReference type="NCBI Taxonomy" id="2983605"/>
    <lineage>
        <taxon>Bacteria</taxon>
        <taxon>Pseudomonadati</taxon>
        <taxon>Pseudomonadota</taxon>
        <taxon>Gammaproteobacteria</taxon>
        <taxon>Lysobacterales</taxon>
        <taxon>Rhodanobacteraceae</taxon>
        <taxon>Tahibacter</taxon>
    </lineage>
</organism>
<proteinExistence type="predicted"/>
<keyword evidence="4" id="KW-0843">Virulence</keyword>
<evidence type="ECO:0000313" key="7">
    <source>
        <dbReference type="EMBL" id="MDC8011561.1"/>
    </source>
</evidence>
<dbReference type="Pfam" id="PF03534">
    <property type="entry name" value="SpvB"/>
    <property type="match status" value="1"/>
</dbReference>
<dbReference type="Gene3D" id="2.180.10.10">
    <property type="entry name" value="RHS repeat-associated core"/>
    <property type="match status" value="1"/>
</dbReference>
<name>A0A9X4BGH8_9GAMM</name>
<dbReference type="SUPFAM" id="SSF69318">
    <property type="entry name" value="Integrin alpha N-terminal domain"/>
    <property type="match status" value="1"/>
</dbReference>
<dbReference type="InterPro" id="IPR013517">
    <property type="entry name" value="FG-GAP"/>
</dbReference>
<dbReference type="InterPro" id="IPR003284">
    <property type="entry name" value="Sal_SpvB"/>
</dbReference>
<accession>A0A9X4BGH8</accession>
<keyword evidence="8" id="KW-1185">Reference proteome</keyword>
<dbReference type="InterPro" id="IPR028920">
    <property type="entry name" value="Tox-ART-HYD1_dom"/>
</dbReference>
<evidence type="ECO:0000256" key="4">
    <source>
        <dbReference type="ARBA" id="ARBA00023026"/>
    </source>
</evidence>
<evidence type="ECO:0000256" key="1">
    <source>
        <dbReference type="ARBA" id="ARBA00004613"/>
    </source>
</evidence>
<keyword evidence="2" id="KW-0964">Secreted</keyword>
<feature type="domain" description="Tox-ART-HYD1" evidence="6">
    <location>
        <begin position="2835"/>
        <end position="2921"/>
    </location>
</feature>
<evidence type="ECO:0000313" key="8">
    <source>
        <dbReference type="Proteomes" id="UP001139971"/>
    </source>
</evidence>
<dbReference type="NCBIfam" id="TIGR03696">
    <property type="entry name" value="Rhs_assc_core"/>
    <property type="match status" value="1"/>
</dbReference>
<dbReference type="Pfam" id="PF13517">
    <property type="entry name" value="FG-GAP_3"/>
    <property type="match status" value="1"/>
</dbReference>
<dbReference type="GO" id="GO:0005737">
    <property type="term" value="C:cytoplasm"/>
    <property type="evidence" value="ECO:0007669"/>
    <property type="project" value="InterPro"/>
</dbReference>
<gene>
    <name evidence="7" type="ORF">OD750_003270</name>
</gene>
<dbReference type="Pfam" id="PF15633">
    <property type="entry name" value="Tox-ART-HYD1"/>
    <property type="match status" value="1"/>
</dbReference>